<proteinExistence type="predicted"/>
<protein>
    <recommendedName>
        <fullName evidence="4">Transcriptional regulator</fullName>
    </recommendedName>
</protein>
<evidence type="ECO:0000313" key="3">
    <source>
        <dbReference type="Proteomes" id="UP001597277"/>
    </source>
</evidence>
<reference evidence="3" key="1">
    <citation type="journal article" date="2019" name="Int. J. Syst. Evol. Microbiol.">
        <title>The Global Catalogue of Microorganisms (GCM) 10K type strain sequencing project: providing services to taxonomists for standard genome sequencing and annotation.</title>
        <authorList>
            <consortium name="The Broad Institute Genomics Platform"/>
            <consortium name="The Broad Institute Genome Sequencing Center for Infectious Disease"/>
            <person name="Wu L."/>
            <person name="Ma J."/>
        </authorList>
    </citation>
    <scope>NUCLEOTIDE SEQUENCE [LARGE SCALE GENOMIC DNA]</scope>
    <source>
        <strain evidence="3">JCM 17130</strain>
    </source>
</reference>
<dbReference type="Proteomes" id="UP001597277">
    <property type="component" value="Unassembled WGS sequence"/>
</dbReference>
<feature type="compositionally biased region" description="Basic and acidic residues" evidence="1">
    <location>
        <begin position="8"/>
        <end position="19"/>
    </location>
</feature>
<dbReference type="RefSeq" id="WP_388003087.1">
    <property type="nucleotide sequence ID" value="NZ_JBHUEE010000002.1"/>
</dbReference>
<accession>A0ABW4L0U7</accession>
<evidence type="ECO:0000256" key="1">
    <source>
        <dbReference type="SAM" id="MobiDB-lite"/>
    </source>
</evidence>
<evidence type="ECO:0000313" key="2">
    <source>
        <dbReference type="EMBL" id="MFD1717243.1"/>
    </source>
</evidence>
<sequence>MAHRRVVRLSDVDRRRLEAGEISDPTQALHEPENSGRHDAGAEPDRGVPRSENDERLRRDIPPHWGSTSH</sequence>
<dbReference type="EMBL" id="JBHUEE010000002">
    <property type="protein sequence ID" value="MFD1717243.1"/>
    <property type="molecule type" value="Genomic_DNA"/>
</dbReference>
<organism evidence="2 3">
    <name type="scientific">Georgenia deserti</name>
    <dbReference type="NCBI Taxonomy" id="2093781"/>
    <lineage>
        <taxon>Bacteria</taxon>
        <taxon>Bacillati</taxon>
        <taxon>Actinomycetota</taxon>
        <taxon>Actinomycetes</taxon>
        <taxon>Micrococcales</taxon>
        <taxon>Bogoriellaceae</taxon>
        <taxon>Georgenia</taxon>
    </lineage>
</organism>
<comment type="caution">
    <text evidence="2">The sequence shown here is derived from an EMBL/GenBank/DDBJ whole genome shotgun (WGS) entry which is preliminary data.</text>
</comment>
<keyword evidence="3" id="KW-1185">Reference proteome</keyword>
<feature type="compositionally biased region" description="Basic and acidic residues" evidence="1">
    <location>
        <begin position="30"/>
        <end position="62"/>
    </location>
</feature>
<feature type="region of interest" description="Disordered" evidence="1">
    <location>
        <begin position="1"/>
        <end position="70"/>
    </location>
</feature>
<evidence type="ECO:0008006" key="4">
    <source>
        <dbReference type="Google" id="ProtNLM"/>
    </source>
</evidence>
<gene>
    <name evidence="2" type="ORF">ACFSE6_05325</name>
</gene>
<name>A0ABW4L0U7_9MICO</name>